<dbReference type="AlphaFoldDB" id="M6CIU9"/>
<gene>
    <name evidence="1" type="ORF">LEP1GSC194_3881</name>
</gene>
<protein>
    <submittedName>
        <fullName evidence="1">Uncharacterized protein</fullName>
    </submittedName>
</protein>
<name>M6CIU9_9LEPT</name>
<proteinExistence type="predicted"/>
<evidence type="ECO:0000313" key="1">
    <source>
        <dbReference type="EMBL" id="EMJ90546.1"/>
    </source>
</evidence>
<reference evidence="1 2" key="1">
    <citation type="submission" date="2013-01" db="EMBL/GenBank/DDBJ databases">
        <authorList>
            <person name="Harkins D.M."/>
            <person name="Durkin A.S."/>
            <person name="Brinkac L.M."/>
            <person name="Haft D.H."/>
            <person name="Selengut J.D."/>
            <person name="Sanka R."/>
            <person name="DePew J."/>
            <person name="Purushe J."/>
            <person name="Galloway R.L."/>
            <person name="Vinetz J.M."/>
            <person name="Sutton G.G."/>
            <person name="Nierman W.C."/>
            <person name="Fouts D.E."/>
        </authorList>
    </citation>
    <scope>NUCLEOTIDE SEQUENCE [LARGE SCALE GENOMIC DNA]</scope>
    <source>
        <strain evidence="1 2">79601</strain>
    </source>
</reference>
<accession>M6CIU9</accession>
<evidence type="ECO:0000313" key="2">
    <source>
        <dbReference type="Proteomes" id="UP000011988"/>
    </source>
</evidence>
<dbReference type="PATRIC" id="fig|1218565.3.peg.4548"/>
<comment type="caution">
    <text evidence="1">The sequence shown here is derived from an EMBL/GenBank/DDBJ whole genome shotgun (WGS) entry which is preliminary data.</text>
</comment>
<dbReference type="Proteomes" id="UP000011988">
    <property type="component" value="Unassembled WGS sequence"/>
</dbReference>
<dbReference type="EMBL" id="ANIK01000123">
    <property type="protein sequence ID" value="EMJ90546.1"/>
    <property type="molecule type" value="Genomic_DNA"/>
</dbReference>
<organism evidence="1 2">
    <name type="scientific">Leptospira alstonii serovar Sichuan str. 79601</name>
    <dbReference type="NCBI Taxonomy" id="1218565"/>
    <lineage>
        <taxon>Bacteria</taxon>
        <taxon>Pseudomonadati</taxon>
        <taxon>Spirochaetota</taxon>
        <taxon>Spirochaetia</taxon>
        <taxon>Leptospirales</taxon>
        <taxon>Leptospiraceae</taxon>
        <taxon>Leptospira</taxon>
    </lineage>
</organism>
<sequence>MYKNILPNEELFINKFKSTVSNLFPLIKYLEIETEALNRR</sequence>